<dbReference type="RefSeq" id="WP_089256058.1">
    <property type="nucleotide sequence ID" value="NZ_FZPH01000035.1"/>
</dbReference>
<dbReference type="OrthoDB" id="4149784at2"/>
<dbReference type="Gene3D" id="1.25.40.10">
    <property type="entry name" value="Tetratricopeptide repeat domain"/>
    <property type="match status" value="2"/>
</dbReference>
<dbReference type="InterPro" id="IPR041617">
    <property type="entry name" value="TPR_MalT"/>
</dbReference>
<gene>
    <name evidence="3" type="ORF">SAMN05421812_13522</name>
</gene>
<evidence type="ECO:0000313" key="4">
    <source>
        <dbReference type="Proteomes" id="UP000198362"/>
    </source>
</evidence>
<dbReference type="EMBL" id="FZPH01000035">
    <property type="protein sequence ID" value="SNT66241.1"/>
    <property type="molecule type" value="Genomic_DNA"/>
</dbReference>
<dbReference type="SUPFAM" id="SSF48452">
    <property type="entry name" value="TPR-like"/>
    <property type="match status" value="2"/>
</dbReference>
<protein>
    <submittedName>
        <fullName evidence="3">CHAT domain-containing protein</fullName>
    </submittedName>
</protein>
<feature type="domain" description="CHAT" evidence="1">
    <location>
        <begin position="567"/>
        <end position="844"/>
    </location>
</feature>
<dbReference type="InterPro" id="IPR011990">
    <property type="entry name" value="TPR-like_helical_dom_sf"/>
</dbReference>
<dbReference type="InterPro" id="IPR019734">
    <property type="entry name" value="TPR_rpt"/>
</dbReference>
<name>A0A239PGP3_9ACTN</name>
<dbReference type="Pfam" id="PF12770">
    <property type="entry name" value="CHAT"/>
    <property type="match status" value="1"/>
</dbReference>
<evidence type="ECO:0000313" key="3">
    <source>
        <dbReference type="EMBL" id="SNT66241.1"/>
    </source>
</evidence>
<organism evidence="3 4">
    <name type="scientific">Asanoa hainanensis</name>
    <dbReference type="NCBI Taxonomy" id="560556"/>
    <lineage>
        <taxon>Bacteria</taxon>
        <taxon>Bacillati</taxon>
        <taxon>Actinomycetota</taxon>
        <taxon>Actinomycetes</taxon>
        <taxon>Micromonosporales</taxon>
        <taxon>Micromonosporaceae</taxon>
        <taxon>Asanoa</taxon>
    </lineage>
</organism>
<dbReference type="PANTHER" id="PTHR10098:SF108">
    <property type="entry name" value="TETRATRICOPEPTIDE REPEAT PROTEIN 28"/>
    <property type="match status" value="1"/>
</dbReference>
<dbReference type="SMART" id="SM00028">
    <property type="entry name" value="TPR"/>
    <property type="match status" value="4"/>
</dbReference>
<dbReference type="PANTHER" id="PTHR10098">
    <property type="entry name" value="RAPSYN-RELATED"/>
    <property type="match status" value="1"/>
</dbReference>
<dbReference type="InterPro" id="IPR024983">
    <property type="entry name" value="CHAT_dom"/>
</dbReference>
<accession>A0A239PGP3</accession>
<evidence type="ECO:0000259" key="2">
    <source>
        <dbReference type="Pfam" id="PF17874"/>
    </source>
</evidence>
<sequence length="849" mass="91341">MTVDWTAWLLNSAVASDGSPVAALVQRSLQHRRAGDMEQAVNSARAAHRLAGTDPEWLPVVQHLLGSLRKAMGDHRGAIELYESALQGMTESFGEQAPQTEIVLRALADAHHKIGHFDTAHDYCLRALAMTREARDVRYALGCHLLARIRSSIGDYAGAEAANQEANEILAKAKGATPDAMLLYAANISQGAVYRVRRGDLGAGVAQQRKALKLRRRHLPPDDPAVAESLTHLANAELAAGHPRRARRLLRKVLAMHERMGEHADKARHINDRIAHNHVGFLLGRRTAESAAAVILADAREHLGEHHPITIDALLHVAEVQVAAGRPRQALELVCAAVAGENLRIGPVFATRSDQERLAFVATLYQARDLALSALVADPGVPADRVLQIVAQRSGLTLDAVVHRHQAVLSGRYPELVGDVQRLREIDESLAGIAFGATPPSFRTVRDWEQERDRLQTGLVGRIPELRREHDLVTATVERLAEALPADSTLLQYVRFAYSEDRRAGRPRAWYGAFLLTAGQPGSVRFVDLGPADELDRMIGEYRRAIAPATGRSIRVRPTAAGTDWRPLAAKMHRAIIEPLRLPTAARLVVVPDGDLHKIPLASLVGPEGRPMVADAVITHLGSARDLLLDRRPAPAGPALVIASPDYGDHDSRQRRAAVFAVFRPLDGSLEEGEEIAKRLGTTALTGSEATKSALRTTPAPAIIHLATHGFFLGGAVGSGLAFAGANSPGDQGILTAAEIAHLNLTGTNLVVLSACDSGLGTIQDAEGVLGLCRAFTIAGARTVVSSLWSIPDRPTARLMLSFYENLKDPVNLGDPAIALARTQATLAAGNRHVREWGAFACHGLGANR</sequence>
<dbReference type="AlphaFoldDB" id="A0A239PGP3"/>
<keyword evidence="4" id="KW-1185">Reference proteome</keyword>
<feature type="domain" description="MalT-like TPR region" evidence="2">
    <location>
        <begin position="29"/>
        <end position="261"/>
    </location>
</feature>
<proteinExistence type="predicted"/>
<dbReference type="Pfam" id="PF17874">
    <property type="entry name" value="TPR_MalT"/>
    <property type="match status" value="1"/>
</dbReference>
<evidence type="ECO:0000259" key="1">
    <source>
        <dbReference type="Pfam" id="PF12770"/>
    </source>
</evidence>
<dbReference type="Proteomes" id="UP000198362">
    <property type="component" value="Unassembled WGS sequence"/>
</dbReference>
<reference evidence="3 4" key="1">
    <citation type="submission" date="2017-06" db="EMBL/GenBank/DDBJ databases">
        <authorList>
            <person name="Kim H.J."/>
            <person name="Triplett B.A."/>
        </authorList>
    </citation>
    <scope>NUCLEOTIDE SEQUENCE [LARGE SCALE GENOMIC DNA]</scope>
    <source>
        <strain evidence="3 4">CGMCC 4.5593</strain>
    </source>
</reference>